<dbReference type="InterPro" id="IPR035926">
    <property type="entry name" value="NusB-like_sf"/>
</dbReference>
<evidence type="ECO:0000256" key="2">
    <source>
        <dbReference type="ARBA" id="ARBA00022814"/>
    </source>
</evidence>
<comment type="caution">
    <text evidence="7">The sequence shown here is derived from an EMBL/GenBank/DDBJ whole genome shotgun (WGS) entry which is preliminary data.</text>
</comment>
<evidence type="ECO:0000256" key="3">
    <source>
        <dbReference type="ARBA" id="ARBA00022884"/>
    </source>
</evidence>
<feature type="domain" description="NusB/RsmB/TIM44" evidence="6">
    <location>
        <begin position="34"/>
        <end position="118"/>
    </location>
</feature>
<evidence type="ECO:0000313" key="7">
    <source>
        <dbReference type="EMBL" id="OGD98299.1"/>
    </source>
</evidence>
<dbReference type="AlphaFoldDB" id="A0A1F5H2J5"/>
<dbReference type="SUPFAM" id="SSF48013">
    <property type="entry name" value="NusB-like"/>
    <property type="match status" value="1"/>
</dbReference>
<dbReference type="InterPro" id="IPR006027">
    <property type="entry name" value="NusB_RsmB_TIM44"/>
</dbReference>
<evidence type="ECO:0000256" key="1">
    <source>
        <dbReference type="ARBA" id="ARBA00005952"/>
    </source>
</evidence>
<evidence type="ECO:0000313" key="8">
    <source>
        <dbReference type="Proteomes" id="UP000176740"/>
    </source>
</evidence>
<dbReference type="STRING" id="1797725.A3A49_01250"/>
<name>A0A1F5H2J5_9BACT</name>
<dbReference type="GO" id="GO:0003723">
    <property type="term" value="F:RNA binding"/>
    <property type="evidence" value="ECO:0007669"/>
    <property type="project" value="UniProtKB-KW"/>
</dbReference>
<dbReference type="PANTHER" id="PTHR11078:SF3">
    <property type="entry name" value="ANTITERMINATION NUSB DOMAIN-CONTAINING PROTEIN"/>
    <property type="match status" value="1"/>
</dbReference>
<comment type="similarity">
    <text evidence="1">Belongs to the NusB family.</text>
</comment>
<keyword evidence="3" id="KW-0694">RNA-binding</keyword>
<dbReference type="GO" id="GO:0006353">
    <property type="term" value="P:DNA-templated transcription termination"/>
    <property type="evidence" value="ECO:0007669"/>
    <property type="project" value="InterPro"/>
</dbReference>
<gene>
    <name evidence="7" type="ORF">A3A49_01250</name>
</gene>
<protein>
    <recommendedName>
        <fullName evidence="6">NusB/RsmB/TIM44 domain-containing protein</fullName>
    </recommendedName>
</protein>
<sequence>MKSKSDPRHQNRVKTVKLLFEKNFQKSLKLEKSSTASKIMTSRVKIDKLIAECAPAWPLDQISPVDLATLRLAVWELKFKKNKEPYRAIIDEAVEIAKEFGSESSASFVNGVLGSIIKSSKTIQVER</sequence>
<dbReference type="GO" id="GO:0005829">
    <property type="term" value="C:cytosol"/>
    <property type="evidence" value="ECO:0007669"/>
    <property type="project" value="TreeGrafter"/>
</dbReference>
<reference evidence="7 8" key="1">
    <citation type="journal article" date="2016" name="Nat. Commun.">
        <title>Thousands of microbial genomes shed light on interconnected biogeochemical processes in an aquifer system.</title>
        <authorList>
            <person name="Anantharaman K."/>
            <person name="Brown C.T."/>
            <person name="Hug L.A."/>
            <person name="Sharon I."/>
            <person name="Castelle C.J."/>
            <person name="Probst A.J."/>
            <person name="Thomas B.C."/>
            <person name="Singh A."/>
            <person name="Wilkins M.J."/>
            <person name="Karaoz U."/>
            <person name="Brodie E.L."/>
            <person name="Williams K.H."/>
            <person name="Hubbard S.S."/>
            <person name="Banfield J.F."/>
        </authorList>
    </citation>
    <scope>NUCLEOTIDE SEQUENCE [LARGE SCALE GENOMIC DNA]</scope>
</reference>
<evidence type="ECO:0000259" key="6">
    <source>
        <dbReference type="Pfam" id="PF01029"/>
    </source>
</evidence>
<proteinExistence type="inferred from homology"/>
<accession>A0A1F5H2J5</accession>
<keyword evidence="4" id="KW-0805">Transcription regulation</keyword>
<dbReference type="GO" id="GO:0031564">
    <property type="term" value="P:transcription antitermination"/>
    <property type="evidence" value="ECO:0007669"/>
    <property type="project" value="UniProtKB-KW"/>
</dbReference>
<dbReference type="InterPro" id="IPR011605">
    <property type="entry name" value="NusB_fam"/>
</dbReference>
<dbReference type="Proteomes" id="UP000176740">
    <property type="component" value="Unassembled WGS sequence"/>
</dbReference>
<evidence type="ECO:0000256" key="5">
    <source>
        <dbReference type="ARBA" id="ARBA00023163"/>
    </source>
</evidence>
<evidence type="ECO:0000256" key="4">
    <source>
        <dbReference type="ARBA" id="ARBA00023015"/>
    </source>
</evidence>
<dbReference type="Pfam" id="PF01029">
    <property type="entry name" value="NusB"/>
    <property type="match status" value="1"/>
</dbReference>
<keyword evidence="5" id="KW-0804">Transcription</keyword>
<dbReference type="Gene3D" id="1.10.940.10">
    <property type="entry name" value="NusB-like"/>
    <property type="match status" value="1"/>
</dbReference>
<organism evidence="7 8">
    <name type="scientific">Candidatus Curtissbacteria bacterium RIFCSPLOWO2_01_FULL_38_11b</name>
    <dbReference type="NCBI Taxonomy" id="1797725"/>
    <lineage>
        <taxon>Bacteria</taxon>
        <taxon>Candidatus Curtissiibacteriota</taxon>
    </lineage>
</organism>
<keyword evidence="2" id="KW-0889">Transcription antitermination</keyword>
<dbReference type="EMBL" id="MFBO01000012">
    <property type="protein sequence ID" value="OGD98299.1"/>
    <property type="molecule type" value="Genomic_DNA"/>
</dbReference>
<dbReference type="PANTHER" id="PTHR11078">
    <property type="entry name" value="N UTILIZATION SUBSTANCE PROTEIN B-RELATED"/>
    <property type="match status" value="1"/>
</dbReference>